<accession>A0A0E9URS8</accession>
<keyword evidence="1" id="KW-0472">Membrane</keyword>
<reference evidence="2" key="2">
    <citation type="journal article" date="2015" name="Fish Shellfish Immunol.">
        <title>Early steps in the European eel (Anguilla anguilla)-Vibrio vulnificus interaction in the gills: Role of the RtxA13 toxin.</title>
        <authorList>
            <person name="Callol A."/>
            <person name="Pajuelo D."/>
            <person name="Ebbesson L."/>
            <person name="Teles M."/>
            <person name="MacKenzie S."/>
            <person name="Amaro C."/>
        </authorList>
    </citation>
    <scope>NUCLEOTIDE SEQUENCE</scope>
</reference>
<evidence type="ECO:0000313" key="2">
    <source>
        <dbReference type="EMBL" id="JAH68446.1"/>
    </source>
</evidence>
<keyword evidence="1" id="KW-0812">Transmembrane</keyword>
<sequence>MNICSSLPFLNLCVKHLFLMFYILII</sequence>
<name>A0A0E9URS8_ANGAN</name>
<keyword evidence="1" id="KW-1133">Transmembrane helix</keyword>
<dbReference type="AlphaFoldDB" id="A0A0E9URS8"/>
<reference evidence="2" key="1">
    <citation type="submission" date="2014-11" db="EMBL/GenBank/DDBJ databases">
        <authorList>
            <person name="Amaro Gonzalez C."/>
        </authorList>
    </citation>
    <scope>NUCLEOTIDE SEQUENCE</scope>
</reference>
<dbReference type="EMBL" id="GBXM01040131">
    <property type="protein sequence ID" value="JAH68446.1"/>
    <property type="molecule type" value="Transcribed_RNA"/>
</dbReference>
<organism evidence="2">
    <name type="scientific">Anguilla anguilla</name>
    <name type="common">European freshwater eel</name>
    <name type="synonym">Muraena anguilla</name>
    <dbReference type="NCBI Taxonomy" id="7936"/>
    <lineage>
        <taxon>Eukaryota</taxon>
        <taxon>Metazoa</taxon>
        <taxon>Chordata</taxon>
        <taxon>Craniata</taxon>
        <taxon>Vertebrata</taxon>
        <taxon>Euteleostomi</taxon>
        <taxon>Actinopterygii</taxon>
        <taxon>Neopterygii</taxon>
        <taxon>Teleostei</taxon>
        <taxon>Anguilliformes</taxon>
        <taxon>Anguillidae</taxon>
        <taxon>Anguilla</taxon>
    </lineage>
</organism>
<feature type="transmembrane region" description="Helical" evidence="1">
    <location>
        <begin position="6"/>
        <end position="25"/>
    </location>
</feature>
<protein>
    <submittedName>
        <fullName evidence="2">Uncharacterized protein</fullName>
    </submittedName>
</protein>
<evidence type="ECO:0000256" key="1">
    <source>
        <dbReference type="SAM" id="Phobius"/>
    </source>
</evidence>
<proteinExistence type="predicted"/>